<gene>
    <name evidence="2" type="ORF">EVAR_77417_1</name>
</gene>
<accession>A0A4C1UXY7</accession>
<name>A0A4C1UXY7_EUMVA</name>
<evidence type="ECO:0000313" key="3">
    <source>
        <dbReference type="Proteomes" id="UP000299102"/>
    </source>
</evidence>
<dbReference type="AlphaFoldDB" id="A0A4C1UXY7"/>
<feature type="compositionally biased region" description="Basic residues" evidence="1">
    <location>
        <begin position="63"/>
        <end position="73"/>
    </location>
</feature>
<reference evidence="2 3" key="1">
    <citation type="journal article" date="2019" name="Commun. Biol.">
        <title>The bagworm genome reveals a unique fibroin gene that provides high tensile strength.</title>
        <authorList>
            <person name="Kono N."/>
            <person name="Nakamura H."/>
            <person name="Ohtoshi R."/>
            <person name="Tomita M."/>
            <person name="Numata K."/>
            <person name="Arakawa K."/>
        </authorList>
    </citation>
    <scope>NUCLEOTIDE SEQUENCE [LARGE SCALE GENOMIC DNA]</scope>
</reference>
<protein>
    <submittedName>
        <fullName evidence="2">Uncharacterized protein</fullName>
    </submittedName>
</protein>
<dbReference type="Proteomes" id="UP000299102">
    <property type="component" value="Unassembled WGS sequence"/>
</dbReference>
<dbReference type="EMBL" id="BGZK01000241">
    <property type="protein sequence ID" value="GBP31120.1"/>
    <property type="molecule type" value="Genomic_DNA"/>
</dbReference>
<evidence type="ECO:0000313" key="2">
    <source>
        <dbReference type="EMBL" id="GBP31120.1"/>
    </source>
</evidence>
<evidence type="ECO:0000256" key="1">
    <source>
        <dbReference type="SAM" id="MobiDB-lite"/>
    </source>
</evidence>
<feature type="region of interest" description="Disordered" evidence="1">
    <location>
        <begin position="57"/>
        <end position="77"/>
    </location>
</feature>
<sequence length="93" mass="10860">MTQKRNDDEKKMGGSGDVIPAQYFIRSHPEWIVYLQQKCKTQSKGYRFLELLPSQTPHDRARPLSRSRSWRGRRPGDDRGVPLGFLRLALFET</sequence>
<proteinExistence type="predicted"/>
<organism evidence="2 3">
    <name type="scientific">Eumeta variegata</name>
    <name type="common">Bagworm moth</name>
    <name type="synonym">Eumeta japonica</name>
    <dbReference type="NCBI Taxonomy" id="151549"/>
    <lineage>
        <taxon>Eukaryota</taxon>
        <taxon>Metazoa</taxon>
        <taxon>Ecdysozoa</taxon>
        <taxon>Arthropoda</taxon>
        <taxon>Hexapoda</taxon>
        <taxon>Insecta</taxon>
        <taxon>Pterygota</taxon>
        <taxon>Neoptera</taxon>
        <taxon>Endopterygota</taxon>
        <taxon>Lepidoptera</taxon>
        <taxon>Glossata</taxon>
        <taxon>Ditrysia</taxon>
        <taxon>Tineoidea</taxon>
        <taxon>Psychidae</taxon>
        <taxon>Oiketicinae</taxon>
        <taxon>Eumeta</taxon>
    </lineage>
</organism>
<keyword evidence="3" id="KW-1185">Reference proteome</keyword>
<comment type="caution">
    <text evidence="2">The sequence shown here is derived from an EMBL/GenBank/DDBJ whole genome shotgun (WGS) entry which is preliminary data.</text>
</comment>